<dbReference type="NCBIfam" id="TIGR00350">
    <property type="entry name" value="lytR_cpsA_psr"/>
    <property type="match status" value="1"/>
</dbReference>
<comment type="similarity">
    <text evidence="1">Belongs to the LytR/CpsA/Psr (LCP) family.</text>
</comment>
<dbReference type="AlphaFoldDB" id="A0A1Y5X015"/>
<reference evidence="5 6" key="1">
    <citation type="submission" date="2017-04" db="EMBL/GenBank/DDBJ databases">
        <authorList>
            <person name="Afonso C.L."/>
            <person name="Miller P.J."/>
            <person name="Scott M.A."/>
            <person name="Spackman E."/>
            <person name="Goraichik I."/>
            <person name="Dimitrov K.M."/>
            <person name="Suarez D.L."/>
            <person name="Swayne D.E."/>
        </authorList>
    </citation>
    <scope>NUCLEOTIDE SEQUENCE [LARGE SCALE GENOMIC DNA]</scope>
    <source>
        <strain evidence="5 6">DSM 43828</strain>
    </source>
</reference>
<evidence type="ECO:0000256" key="1">
    <source>
        <dbReference type="ARBA" id="ARBA00006068"/>
    </source>
</evidence>
<gene>
    <name evidence="5" type="ORF">SAMN05661093_00996</name>
</gene>
<feature type="compositionally biased region" description="Pro residues" evidence="2">
    <location>
        <begin position="42"/>
        <end position="60"/>
    </location>
</feature>
<keyword evidence="3" id="KW-0812">Transmembrane</keyword>
<evidence type="ECO:0000256" key="2">
    <source>
        <dbReference type="SAM" id="MobiDB-lite"/>
    </source>
</evidence>
<keyword evidence="6" id="KW-1185">Reference proteome</keyword>
<evidence type="ECO:0000313" key="6">
    <source>
        <dbReference type="Proteomes" id="UP000192674"/>
    </source>
</evidence>
<keyword evidence="3" id="KW-1133">Transmembrane helix</keyword>
<feature type="transmembrane region" description="Helical" evidence="3">
    <location>
        <begin position="71"/>
        <end position="90"/>
    </location>
</feature>
<proteinExistence type="inferred from homology"/>
<evidence type="ECO:0000259" key="4">
    <source>
        <dbReference type="Pfam" id="PF03816"/>
    </source>
</evidence>
<dbReference type="Pfam" id="PF03816">
    <property type="entry name" value="LytR_cpsA_psr"/>
    <property type="match status" value="1"/>
</dbReference>
<evidence type="ECO:0000256" key="3">
    <source>
        <dbReference type="SAM" id="Phobius"/>
    </source>
</evidence>
<organism evidence="5 6">
    <name type="scientific">Kibdelosporangium aridum</name>
    <dbReference type="NCBI Taxonomy" id="2030"/>
    <lineage>
        <taxon>Bacteria</taxon>
        <taxon>Bacillati</taxon>
        <taxon>Actinomycetota</taxon>
        <taxon>Actinomycetes</taxon>
        <taxon>Pseudonocardiales</taxon>
        <taxon>Pseudonocardiaceae</taxon>
        <taxon>Kibdelosporangium</taxon>
    </lineage>
</organism>
<protein>
    <submittedName>
        <fullName evidence="5">Transcriptional attenuator, LytR family</fullName>
    </submittedName>
</protein>
<sequence>MSHGQPYGSRDGQTRAYPVPGQAPPQYDQGRDYRQPQGGYRQPPPPYEPPGQQVPPPGGRPPRRKRRVGRILLVILLAIVVLIAATWIYLESSFNRVAALTDYPGRPAAGVGTNWLIVGSDSRAGLDAEDQERLATGDAKGQRTDTMLLLHLPDNDQKPTLVSLLRDSYVDIPGKGKNKLNAAYAFGGPALLAQTVEKNTNLRLDHYIEIGFGGFASLVDAVGGVEMCLDKPIKDPLAGIDLPAGCQELDGANALGYVRTRATARADIDRVVRQRQFISALMDKVASPGTLLNPFRMVPLLADAPDAITLDEGDHLHNLPSLGFAIAGASSGSTVSTSVPIGDSRSVAKIGSVILWDQKKSKALFDALRTDTAVPSSSIVLPGS</sequence>
<dbReference type="PANTHER" id="PTHR33392">
    <property type="entry name" value="POLYISOPRENYL-TEICHOIC ACID--PEPTIDOGLYCAN TEICHOIC ACID TRANSFERASE TAGU"/>
    <property type="match status" value="1"/>
</dbReference>
<dbReference type="InterPro" id="IPR004474">
    <property type="entry name" value="LytR_CpsA_psr"/>
</dbReference>
<name>A0A1Y5X015_KIBAR</name>
<dbReference type="EMBL" id="FWXV01000001">
    <property type="protein sequence ID" value="SMC62387.1"/>
    <property type="molecule type" value="Genomic_DNA"/>
</dbReference>
<keyword evidence="3" id="KW-0472">Membrane</keyword>
<dbReference type="RefSeq" id="WP_084424842.1">
    <property type="nucleotide sequence ID" value="NZ_FWXV01000001.1"/>
</dbReference>
<accession>A0A1Y5X015</accession>
<feature type="region of interest" description="Disordered" evidence="2">
    <location>
        <begin position="1"/>
        <end position="63"/>
    </location>
</feature>
<feature type="domain" description="Cell envelope-related transcriptional attenuator" evidence="4">
    <location>
        <begin position="143"/>
        <end position="286"/>
    </location>
</feature>
<evidence type="ECO:0000313" key="5">
    <source>
        <dbReference type="EMBL" id="SMC62387.1"/>
    </source>
</evidence>
<dbReference type="Gene3D" id="3.40.630.190">
    <property type="entry name" value="LCP protein"/>
    <property type="match status" value="1"/>
</dbReference>
<dbReference type="Proteomes" id="UP000192674">
    <property type="component" value="Unassembled WGS sequence"/>
</dbReference>
<dbReference type="InterPro" id="IPR050922">
    <property type="entry name" value="LytR/CpsA/Psr_CW_biosynth"/>
</dbReference>
<dbReference type="PANTHER" id="PTHR33392:SF6">
    <property type="entry name" value="POLYISOPRENYL-TEICHOIC ACID--PEPTIDOGLYCAN TEICHOIC ACID TRANSFERASE TAGU"/>
    <property type="match status" value="1"/>
</dbReference>